<keyword evidence="1" id="KW-1133">Transmembrane helix</keyword>
<keyword evidence="3" id="KW-1185">Reference proteome</keyword>
<sequence length="446" mass="51328">MIFNKPFIILFLNKTLNFTRKMIFRNTFLIVAGVISIGAIYYTLQVYKNLTDKETMENKTCLCDGNEYLNENRDSSSDSKNSDEAISTKNKVNLNELTVENASISYNPCFNEEEITEISPLSRKESDNNYSCLAKANYKPKNALKRCSSDLDTYCKLKSAEVETSFDNNFCVSSCNESTNNSTCNEKPNLCLTNDGDSSYNSHVDKFIRSRSVKHLNENMFEDFPLLLDIFVNEFYSQKFTNTRKTPYSSDLNVLMSINHNTSLSGYTKVVLICLLFTFRECSELPIGYLKEIKIPFEINNVHIKVQPWSKINTIYEERLSSDYTLQSVPFSTFTKLGLRRIENLLKSTNKNVLFVENFAKNIKEAYFSYKYSEIYRDSPIDVIDGLICANKDLIKNFVFSGIYSDKIQYILKNYAIKADKFGDRISVLDMGVGLYLLNIIRIFTN</sequence>
<dbReference type="Proteomes" id="UP000034350">
    <property type="component" value="Unassembled WGS sequence"/>
</dbReference>
<accession>A0A0F9YPL2</accession>
<protein>
    <submittedName>
        <fullName evidence="2">Uncharacterized protein</fullName>
    </submittedName>
</protein>
<name>A0A0F9YPL2_9MICR</name>
<organism evidence="2 3">
    <name type="scientific">Vairimorpha ceranae</name>
    <dbReference type="NCBI Taxonomy" id="40302"/>
    <lineage>
        <taxon>Eukaryota</taxon>
        <taxon>Fungi</taxon>
        <taxon>Fungi incertae sedis</taxon>
        <taxon>Microsporidia</taxon>
        <taxon>Nosematidae</taxon>
        <taxon>Vairimorpha</taxon>
    </lineage>
</organism>
<dbReference type="VEuPathDB" id="MicrosporidiaDB:G9O61_00g007780"/>
<keyword evidence="1" id="KW-0472">Membrane</keyword>
<dbReference type="RefSeq" id="XP_024330324.1">
    <property type="nucleotide sequence ID" value="XM_024476023.1"/>
</dbReference>
<keyword evidence="1" id="KW-0812">Transmembrane</keyword>
<proteinExistence type="predicted"/>
<dbReference type="VEuPathDB" id="MicrosporidiaDB:AAJ76_580003298"/>
<dbReference type="EMBL" id="JPQZ01000058">
    <property type="protein sequence ID" value="KKO74582.1"/>
    <property type="molecule type" value="Genomic_DNA"/>
</dbReference>
<reference evidence="2 3" key="1">
    <citation type="journal article" date="2015" name="Environ. Microbiol.">
        <title>Genome analyses suggest the presence of polyploidy and recent human-driven expansions in eight global populations of the honeybee pathogen Nosema ceranae.</title>
        <authorList>
            <person name="Pelin A."/>
            <person name="Selman M."/>
            <person name="Aris-Brosou S."/>
            <person name="Farinelli L."/>
            <person name="Corradi N."/>
        </authorList>
    </citation>
    <scope>NUCLEOTIDE SEQUENCE [LARGE SCALE GENOMIC DNA]</scope>
    <source>
        <strain evidence="2 3">PA08 1199</strain>
    </source>
</reference>
<evidence type="ECO:0000256" key="1">
    <source>
        <dbReference type="SAM" id="Phobius"/>
    </source>
</evidence>
<dbReference type="VEuPathDB" id="MicrosporidiaDB:NCER_101093"/>
<gene>
    <name evidence="2" type="ORF">AAJ76_580003298</name>
</gene>
<dbReference type="GeneID" id="36320971"/>
<evidence type="ECO:0000313" key="3">
    <source>
        <dbReference type="Proteomes" id="UP000034350"/>
    </source>
</evidence>
<evidence type="ECO:0000313" key="2">
    <source>
        <dbReference type="EMBL" id="KKO74582.1"/>
    </source>
</evidence>
<comment type="caution">
    <text evidence="2">The sequence shown here is derived from an EMBL/GenBank/DDBJ whole genome shotgun (WGS) entry which is preliminary data.</text>
</comment>
<dbReference type="AlphaFoldDB" id="A0A0F9YPL2"/>
<feature type="transmembrane region" description="Helical" evidence="1">
    <location>
        <begin position="23"/>
        <end position="44"/>
    </location>
</feature>